<organism evidence="3 4">
    <name type="scientific">Streptomyces abikoensis</name>
    <dbReference type="NCBI Taxonomy" id="97398"/>
    <lineage>
        <taxon>Bacteria</taxon>
        <taxon>Bacillati</taxon>
        <taxon>Actinomycetota</taxon>
        <taxon>Actinomycetes</taxon>
        <taxon>Kitasatosporales</taxon>
        <taxon>Streptomycetaceae</taxon>
        <taxon>Streptomyces</taxon>
    </lineage>
</organism>
<keyword evidence="3" id="KW-0449">Lipoprotein</keyword>
<dbReference type="EMBL" id="JBIRRB010000008">
    <property type="protein sequence ID" value="MFI0913301.1"/>
    <property type="molecule type" value="Genomic_DNA"/>
</dbReference>
<dbReference type="Proteomes" id="UP001611162">
    <property type="component" value="Unassembled WGS sequence"/>
</dbReference>
<evidence type="ECO:0000256" key="1">
    <source>
        <dbReference type="SAM" id="MobiDB-lite"/>
    </source>
</evidence>
<feature type="chain" id="PRO_5046559769" evidence="2">
    <location>
        <begin position="21"/>
        <end position="219"/>
    </location>
</feature>
<evidence type="ECO:0000256" key="2">
    <source>
        <dbReference type="SAM" id="SignalP"/>
    </source>
</evidence>
<feature type="signal peptide" evidence="2">
    <location>
        <begin position="1"/>
        <end position="20"/>
    </location>
</feature>
<dbReference type="InterPro" id="IPR044058">
    <property type="entry name" value="Lipoprotein_23"/>
</dbReference>
<sequence>MRKIASSAATALLTVGVLTACSPSSTDAKSGATAKESAKPTAPTVEKTTKPGGGLKDGRIGDAGTACTLPVSFEAPKEWKHTGFTGEDNEFLNKWAGHRSVKVACELSASRIGVIGFIRVYTTDGPDKSPRQVLETFVAEEKRVSDPQYTETKLGDLPAAEVVYTQRDALLDEPRTRRGLAVKTTKGLTVLHVEGAESDDPKAVIPAYEQAKATMRATT</sequence>
<comment type="caution">
    <text evidence="3">The sequence shown here is derived from an EMBL/GenBank/DDBJ whole genome shotgun (WGS) entry which is preliminary data.</text>
</comment>
<keyword evidence="2" id="KW-0732">Signal</keyword>
<keyword evidence="4" id="KW-1185">Reference proteome</keyword>
<evidence type="ECO:0000313" key="3">
    <source>
        <dbReference type="EMBL" id="MFI0913301.1"/>
    </source>
</evidence>
<reference evidence="3 4" key="1">
    <citation type="submission" date="2024-10" db="EMBL/GenBank/DDBJ databases">
        <title>The Natural Products Discovery Center: Release of the First 8490 Sequenced Strains for Exploring Actinobacteria Biosynthetic Diversity.</title>
        <authorList>
            <person name="Kalkreuter E."/>
            <person name="Kautsar S.A."/>
            <person name="Yang D."/>
            <person name="Bader C.D."/>
            <person name="Teijaro C.N."/>
            <person name="Fluegel L."/>
            <person name="Davis C.M."/>
            <person name="Simpson J.R."/>
            <person name="Lauterbach L."/>
            <person name="Steele A.D."/>
            <person name="Gui C."/>
            <person name="Meng S."/>
            <person name="Li G."/>
            <person name="Viehrig K."/>
            <person name="Ye F."/>
            <person name="Su P."/>
            <person name="Kiefer A.F."/>
            <person name="Nichols A."/>
            <person name="Cepeda A.J."/>
            <person name="Yan W."/>
            <person name="Fan B."/>
            <person name="Jiang Y."/>
            <person name="Adhikari A."/>
            <person name="Zheng C.-J."/>
            <person name="Schuster L."/>
            <person name="Cowan T.M."/>
            <person name="Smanski M.J."/>
            <person name="Chevrette M.G."/>
            <person name="De Carvalho L.P.S."/>
            <person name="Shen B."/>
        </authorList>
    </citation>
    <scope>NUCLEOTIDE SEQUENCE [LARGE SCALE GENOMIC DNA]</scope>
    <source>
        <strain evidence="3 4">NPDC020979</strain>
    </source>
</reference>
<dbReference type="RefSeq" id="WP_358215942.1">
    <property type="nucleotide sequence ID" value="NZ_JBEYAG010000037.1"/>
</dbReference>
<feature type="region of interest" description="Disordered" evidence="1">
    <location>
        <begin position="24"/>
        <end position="59"/>
    </location>
</feature>
<proteinExistence type="predicted"/>
<evidence type="ECO:0000313" key="4">
    <source>
        <dbReference type="Proteomes" id="UP001611162"/>
    </source>
</evidence>
<gene>
    <name evidence="3" type="ORF">ACH4TF_22970</name>
</gene>
<accession>A0ABW7T9I1</accession>
<dbReference type="PROSITE" id="PS51257">
    <property type="entry name" value="PROKAR_LIPOPROTEIN"/>
    <property type="match status" value="1"/>
</dbReference>
<dbReference type="Pfam" id="PF18966">
    <property type="entry name" value="Lipoprotein_23"/>
    <property type="match status" value="1"/>
</dbReference>
<protein>
    <submittedName>
        <fullName evidence="3">Lipoprotein</fullName>
    </submittedName>
</protein>
<name>A0ABW7T9I1_9ACTN</name>